<protein>
    <submittedName>
        <fullName evidence="2">Uncharacterized protein</fullName>
    </submittedName>
</protein>
<feature type="compositionally biased region" description="Pro residues" evidence="1">
    <location>
        <begin position="93"/>
        <end position="102"/>
    </location>
</feature>
<dbReference type="AlphaFoldDB" id="A0A843U1U2"/>
<dbReference type="EMBL" id="NMUH01000256">
    <property type="protein sequence ID" value="MQL75584.1"/>
    <property type="molecule type" value="Genomic_DNA"/>
</dbReference>
<organism evidence="2 3">
    <name type="scientific">Colocasia esculenta</name>
    <name type="common">Wild taro</name>
    <name type="synonym">Arum esculentum</name>
    <dbReference type="NCBI Taxonomy" id="4460"/>
    <lineage>
        <taxon>Eukaryota</taxon>
        <taxon>Viridiplantae</taxon>
        <taxon>Streptophyta</taxon>
        <taxon>Embryophyta</taxon>
        <taxon>Tracheophyta</taxon>
        <taxon>Spermatophyta</taxon>
        <taxon>Magnoliopsida</taxon>
        <taxon>Liliopsida</taxon>
        <taxon>Araceae</taxon>
        <taxon>Aroideae</taxon>
        <taxon>Colocasieae</taxon>
        <taxon>Colocasia</taxon>
    </lineage>
</organism>
<dbReference type="Proteomes" id="UP000652761">
    <property type="component" value="Unassembled WGS sequence"/>
</dbReference>
<feature type="region of interest" description="Disordered" evidence="1">
    <location>
        <begin position="85"/>
        <end position="110"/>
    </location>
</feature>
<accession>A0A843U1U2</accession>
<evidence type="ECO:0000313" key="2">
    <source>
        <dbReference type="EMBL" id="MQL75584.1"/>
    </source>
</evidence>
<gene>
    <name evidence="2" type="ORF">Taro_007947</name>
</gene>
<name>A0A843U1U2_COLES</name>
<evidence type="ECO:0000313" key="3">
    <source>
        <dbReference type="Proteomes" id="UP000652761"/>
    </source>
</evidence>
<keyword evidence="3" id="KW-1185">Reference proteome</keyword>
<sequence>MRGAKTFPPTFSISFPRLESAKFPLPRFAPHRTLRRPPFSPFLRSPWRRPPDPSPIALETPTAPYAAHPFPCPVIALDAEGLGRLPWRRRPHPSPQPPPPPLLTGTRRQPASPAWPAALFLPIRRPRCLCLHRSCRLEIRHGKSTDLNGNIFQLAGFEQLKHNIKLLAV</sequence>
<proteinExistence type="predicted"/>
<comment type="caution">
    <text evidence="2">The sequence shown here is derived from an EMBL/GenBank/DDBJ whole genome shotgun (WGS) entry which is preliminary data.</text>
</comment>
<evidence type="ECO:0000256" key="1">
    <source>
        <dbReference type="SAM" id="MobiDB-lite"/>
    </source>
</evidence>
<reference evidence="2" key="1">
    <citation type="submission" date="2017-07" db="EMBL/GenBank/DDBJ databases">
        <title>Taro Niue Genome Assembly and Annotation.</title>
        <authorList>
            <person name="Atibalentja N."/>
            <person name="Keating K."/>
            <person name="Fields C.J."/>
        </authorList>
    </citation>
    <scope>NUCLEOTIDE SEQUENCE</scope>
    <source>
        <strain evidence="2">Niue_2</strain>
        <tissue evidence="2">Leaf</tissue>
    </source>
</reference>